<dbReference type="PANTHER" id="PTHR42973:SF39">
    <property type="entry name" value="FAD-BINDING PCMH-TYPE DOMAIN-CONTAINING PROTEIN"/>
    <property type="match status" value="1"/>
</dbReference>
<evidence type="ECO:0000256" key="1">
    <source>
        <dbReference type="ARBA" id="ARBA00001974"/>
    </source>
</evidence>
<evidence type="ECO:0000313" key="7">
    <source>
        <dbReference type="EMBL" id="MFK2900615.1"/>
    </source>
</evidence>
<evidence type="ECO:0000256" key="5">
    <source>
        <dbReference type="ARBA" id="ARBA00023002"/>
    </source>
</evidence>
<comment type="cofactor">
    <cofactor evidence="1">
        <name>FAD</name>
        <dbReference type="ChEBI" id="CHEBI:57692"/>
    </cofactor>
</comment>
<name>A0ABW8JHR2_9GAMM</name>
<reference evidence="7 8" key="1">
    <citation type="submission" date="2020-10" db="EMBL/GenBank/DDBJ databases">
        <title>Phylogeny of dyella-like bacteria.</title>
        <authorList>
            <person name="Fu J."/>
        </authorList>
    </citation>
    <scope>NUCLEOTIDE SEQUENCE [LARGE SCALE GENOMIC DNA]</scope>
    <source>
        <strain evidence="7 8">JP1</strain>
    </source>
</reference>
<dbReference type="InterPro" id="IPR036318">
    <property type="entry name" value="FAD-bd_PCMH-like_sf"/>
</dbReference>
<sequence>MNWKSGISFLAPFLALLRKTRRSPPKSFRRVRPGDPEWPAASAWEGLNTQVGGRLLKVSDPLAACRADPYGKACRDLFANLRNPYYILDQVNLTQTSGWARAWTSQPSAYAVVAESAVDVAAAVNFAREHRLRLVVKGTGHSYKGTSNAPDSLLIWTRNMRKVQMHDAFVPQGCMGKVAPQPAVSCDAGCIWGHTYNEVTTKGGRYVQGGDCMTVGVAGLISSGGFGAWSKRYGTAAANLLEAEVVTADGRIRVVNACNDPELFWALKGGGGGSFGVITRLTLRTFELPAEFGTVDVTVRASSKSAYRRLIGQFVSHYREYLFNPHWGDQVQFLNGHILRINMSCQGLDQAQMEAAWKPFSQFLRSSSDDYAIPKTPGFAIFPARTLWDPRVVFEEPDDVISDSRPGAPIENFVWAGDEEEAGRYIHGWGSAWLPEDLLQPARQEALADALFAASQQGSFVLQFKKALAGGDREQIEASRDTATNPQVLKAFALALVGDGGPPAFAGIPGHEPPSNAHQTAAGITRIMDALYKLVPDAGTYVSESDYFLKDWQRAFWGSNYPRLKKAKDRYDPDGLFTVHHGVGSEDWSDDGFTRHT</sequence>
<keyword evidence="8" id="KW-1185">Reference proteome</keyword>
<dbReference type="SUPFAM" id="SSF56176">
    <property type="entry name" value="FAD-binding/transporter-associated domain-like"/>
    <property type="match status" value="1"/>
</dbReference>
<comment type="similarity">
    <text evidence="2">Belongs to the oxygen-dependent FAD-linked oxidoreductase family.</text>
</comment>
<dbReference type="Pfam" id="PF01565">
    <property type="entry name" value="FAD_binding_4"/>
    <property type="match status" value="1"/>
</dbReference>
<keyword evidence="5" id="KW-0560">Oxidoreductase</keyword>
<dbReference type="PROSITE" id="PS51387">
    <property type="entry name" value="FAD_PCMH"/>
    <property type="match status" value="1"/>
</dbReference>
<feature type="domain" description="FAD-binding PCMH-type" evidence="6">
    <location>
        <begin position="103"/>
        <end position="288"/>
    </location>
</feature>
<dbReference type="InterPro" id="IPR016169">
    <property type="entry name" value="FAD-bd_PCMH_sub2"/>
</dbReference>
<keyword evidence="4" id="KW-0274">FAD</keyword>
<dbReference type="InterPro" id="IPR050416">
    <property type="entry name" value="FAD-linked_Oxidoreductase"/>
</dbReference>
<dbReference type="Pfam" id="PF08031">
    <property type="entry name" value="BBE"/>
    <property type="match status" value="1"/>
</dbReference>
<organism evidence="7 8">
    <name type="scientific">Dyella jejuensis</name>
    <dbReference type="NCBI Taxonomy" id="1432009"/>
    <lineage>
        <taxon>Bacteria</taxon>
        <taxon>Pseudomonadati</taxon>
        <taxon>Pseudomonadota</taxon>
        <taxon>Gammaproteobacteria</taxon>
        <taxon>Lysobacterales</taxon>
        <taxon>Rhodanobacteraceae</taxon>
        <taxon>Dyella</taxon>
    </lineage>
</organism>
<dbReference type="InterPro" id="IPR012951">
    <property type="entry name" value="BBE"/>
</dbReference>
<dbReference type="PANTHER" id="PTHR42973">
    <property type="entry name" value="BINDING OXIDOREDUCTASE, PUTATIVE (AFU_ORTHOLOGUE AFUA_1G17690)-RELATED"/>
    <property type="match status" value="1"/>
</dbReference>
<dbReference type="InterPro" id="IPR006094">
    <property type="entry name" value="Oxid_FAD_bind_N"/>
</dbReference>
<dbReference type="InterPro" id="IPR016166">
    <property type="entry name" value="FAD-bd_PCMH"/>
</dbReference>
<accession>A0ABW8JHR2</accession>
<dbReference type="EMBL" id="JADIKJ010000010">
    <property type="protein sequence ID" value="MFK2900615.1"/>
    <property type="molecule type" value="Genomic_DNA"/>
</dbReference>
<evidence type="ECO:0000259" key="6">
    <source>
        <dbReference type="PROSITE" id="PS51387"/>
    </source>
</evidence>
<evidence type="ECO:0000256" key="2">
    <source>
        <dbReference type="ARBA" id="ARBA00005466"/>
    </source>
</evidence>
<evidence type="ECO:0000256" key="3">
    <source>
        <dbReference type="ARBA" id="ARBA00022630"/>
    </source>
</evidence>
<dbReference type="Gene3D" id="3.30.465.10">
    <property type="match status" value="2"/>
</dbReference>
<gene>
    <name evidence="7" type="ORF">ISP15_09730</name>
</gene>
<evidence type="ECO:0000313" key="8">
    <source>
        <dbReference type="Proteomes" id="UP001620461"/>
    </source>
</evidence>
<protein>
    <submittedName>
        <fullName evidence="7">FAD-binding oxidoreductase</fullName>
    </submittedName>
</protein>
<comment type="caution">
    <text evidence="7">The sequence shown here is derived from an EMBL/GenBank/DDBJ whole genome shotgun (WGS) entry which is preliminary data.</text>
</comment>
<evidence type="ECO:0000256" key="4">
    <source>
        <dbReference type="ARBA" id="ARBA00022827"/>
    </source>
</evidence>
<keyword evidence="3" id="KW-0285">Flavoprotein</keyword>
<dbReference type="Proteomes" id="UP001620461">
    <property type="component" value="Unassembled WGS sequence"/>
</dbReference>
<proteinExistence type="inferred from homology"/>